<dbReference type="OrthoDB" id="192832at2759"/>
<dbReference type="InterPro" id="IPR000757">
    <property type="entry name" value="Beta-glucanase-like"/>
</dbReference>
<sequence>MLFPSCLYLWALAILAGTICAYNLKDDYTRNGYADFFDDFNFWTDGDPTNGTVDYVDQQSAWNNGLIGNGGNIYLGVDHANVASGRGRKSVRLTSKATYNPGTLVVADITHMPETCGTWPAFWTTSATANWPQEGEIDIVEQVNNAKHNEISIHVSEKQGKCYIDPNIDQTAERDRFTECSEETNLGCDVNDRRENSFGSGFNNNNGGVYAMEWTAWAVKVWFFPRDSIPTGDHGPLGSWPEPSGWGSPTSVFRSSEGDGCDLDKHFKNQKIVINTTFCSWASAAWESSGCKASTGWEKCEDYVWWNWSAFGNAFWTFNSLKVFT</sequence>
<dbReference type="EMBL" id="CP069040">
    <property type="protein sequence ID" value="QRD04932.1"/>
    <property type="molecule type" value="Genomic_DNA"/>
</dbReference>
<evidence type="ECO:0000256" key="1">
    <source>
        <dbReference type="SAM" id="SignalP"/>
    </source>
</evidence>
<evidence type="ECO:0000259" key="2">
    <source>
        <dbReference type="PROSITE" id="PS51762"/>
    </source>
</evidence>
<dbReference type="FunFam" id="2.60.120.200:FF:000179">
    <property type="entry name" value="Unplaced genomic scaffold supercont1.19, whole genome shotgun sequence"/>
    <property type="match status" value="1"/>
</dbReference>
<reference evidence="4" key="1">
    <citation type="journal article" date="2021" name="BMC Genomics">
        <title>Chromosome-level genome assembly and manually-curated proteome of model necrotroph Parastagonospora nodorum Sn15 reveals a genome-wide trove of candidate effector homologs, and redundancy of virulence-related functions within an accessory chromosome.</title>
        <authorList>
            <person name="Bertazzoni S."/>
            <person name="Jones D.A.B."/>
            <person name="Phan H.T."/>
            <person name="Tan K.-C."/>
            <person name="Hane J.K."/>
        </authorList>
    </citation>
    <scope>NUCLEOTIDE SEQUENCE [LARGE SCALE GENOMIC DNA]</scope>
    <source>
        <strain evidence="4">SN15 / ATCC MYA-4574 / FGSC 10173)</strain>
    </source>
</reference>
<dbReference type="InterPro" id="IPR013320">
    <property type="entry name" value="ConA-like_dom_sf"/>
</dbReference>
<name>A0A7U2FGP1_PHANO</name>
<dbReference type="SUPFAM" id="SSF49899">
    <property type="entry name" value="Concanavalin A-like lectins/glucanases"/>
    <property type="match status" value="1"/>
</dbReference>
<dbReference type="GO" id="GO:0005975">
    <property type="term" value="P:carbohydrate metabolic process"/>
    <property type="evidence" value="ECO:0007669"/>
    <property type="project" value="InterPro"/>
</dbReference>
<dbReference type="OMA" id="GQSESCA"/>
<dbReference type="InterPro" id="IPR050546">
    <property type="entry name" value="Glycosyl_Hydrlase_16"/>
</dbReference>
<dbReference type="KEGG" id="pno:SNOG_10853"/>
<dbReference type="Gene3D" id="2.60.120.200">
    <property type="match status" value="1"/>
</dbReference>
<protein>
    <recommendedName>
        <fullName evidence="2">GH16 domain-containing protein</fullName>
    </recommendedName>
</protein>
<keyword evidence="1" id="KW-0732">Signal</keyword>
<accession>A0A7U2FGP1</accession>
<dbReference type="Pfam" id="PF26113">
    <property type="entry name" value="GH16_XgeA"/>
    <property type="match status" value="1"/>
</dbReference>
<dbReference type="PANTHER" id="PTHR10963">
    <property type="entry name" value="GLYCOSYL HYDROLASE-RELATED"/>
    <property type="match status" value="1"/>
</dbReference>
<organism evidence="3 4">
    <name type="scientific">Phaeosphaeria nodorum (strain SN15 / ATCC MYA-4574 / FGSC 10173)</name>
    <name type="common">Glume blotch fungus</name>
    <name type="synonym">Parastagonospora nodorum</name>
    <dbReference type="NCBI Taxonomy" id="321614"/>
    <lineage>
        <taxon>Eukaryota</taxon>
        <taxon>Fungi</taxon>
        <taxon>Dikarya</taxon>
        <taxon>Ascomycota</taxon>
        <taxon>Pezizomycotina</taxon>
        <taxon>Dothideomycetes</taxon>
        <taxon>Pleosporomycetidae</taxon>
        <taxon>Pleosporales</taxon>
        <taxon>Pleosporineae</taxon>
        <taxon>Phaeosphaeriaceae</taxon>
        <taxon>Parastagonospora</taxon>
    </lineage>
</organism>
<feature type="domain" description="GH16" evidence="2">
    <location>
        <begin position="26"/>
        <end position="290"/>
    </location>
</feature>
<feature type="signal peptide" evidence="1">
    <location>
        <begin position="1"/>
        <end position="21"/>
    </location>
</feature>
<keyword evidence="4" id="KW-1185">Reference proteome</keyword>
<dbReference type="GO" id="GO:0004553">
    <property type="term" value="F:hydrolase activity, hydrolyzing O-glycosyl compounds"/>
    <property type="evidence" value="ECO:0007669"/>
    <property type="project" value="InterPro"/>
</dbReference>
<dbReference type="Proteomes" id="UP000663193">
    <property type="component" value="Chromosome 18"/>
</dbReference>
<gene>
    <name evidence="3" type="ORF">JI435_108530</name>
</gene>
<evidence type="ECO:0000313" key="3">
    <source>
        <dbReference type="EMBL" id="QRD04932.1"/>
    </source>
</evidence>
<evidence type="ECO:0000313" key="4">
    <source>
        <dbReference type="Proteomes" id="UP000663193"/>
    </source>
</evidence>
<dbReference type="RefSeq" id="XP_001801111.1">
    <property type="nucleotide sequence ID" value="XM_001801059.1"/>
</dbReference>
<proteinExistence type="predicted"/>
<dbReference type="VEuPathDB" id="FungiDB:JI435_108530"/>
<feature type="chain" id="PRO_5034948642" description="GH16 domain-containing protein" evidence="1">
    <location>
        <begin position="22"/>
        <end position="325"/>
    </location>
</feature>
<dbReference type="PROSITE" id="PS51762">
    <property type="entry name" value="GH16_2"/>
    <property type="match status" value="1"/>
</dbReference>
<dbReference type="AlphaFoldDB" id="A0A7U2FGP1"/>
<dbReference type="PANTHER" id="PTHR10963:SF24">
    <property type="entry name" value="GLYCOSIDASE C21B10.07-RELATED"/>
    <property type="match status" value="1"/>
</dbReference>